<protein>
    <submittedName>
        <fullName evidence="2">Uncharacterized protein</fullName>
    </submittedName>
</protein>
<keyword evidence="1" id="KW-0472">Membrane</keyword>
<keyword evidence="1" id="KW-0812">Transmembrane</keyword>
<keyword evidence="1" id="KW-1133">Transmembrane helix</keyword>
<name>A0A2S3VWV2_9PROT</name>
<dbReference type="EMBL" id="POTC01000157">
    <property type="protein sequence ID" value="POF61109.1"/>
    <property type="molecule type" value="Genomic_DNA"/>
</dbReference>
<keyword evidence="3" id="KW-1185">Reference proteome</keyword>
<comment type="caution">
    <text evidence="2">The sequence shown here is derived from an EMBL/GenBank/DDBJ whole genome shotgun (WGS) entry which is preliminary data.</text>
</comment>
<sequence length="84" mass="8911">MSKSSSPYVRRLLWIVACFVGGFALLCVSGWALVVNGSTQDSAMVTVLRWLPVATGAITVAAGFFLLSLPVPEDPEDLEGSKNP</sequence>
<feature type="transmembrane region" description="Helical" evidence="1">
    <location>
        <begin position="12"/>
        <end position="35"/>
    </location>
</feature>
<organism evidence="2 3">
    <name type="scientific">Novacetimonas maltaceti</name>
    <dbReference type="NCBI Taxonomy" id="1203393"/>
    <lineage>
        <taxon>Bacteria</taxon>
        <taxon>Pseudomonadati</taxon>
        <taxon>Pseudomonadota</taxon>
        <taxon>Alphaproteobacteria</taxon>
        <taxon>Acetobacterales</taxon>
        <taxon>Acetobacteraceae</taxon>
        <taxon>Novacetimonas</taxon>
    </lineage>
</organism>
<dbReference type="OrthoDB" id="7221204at2"/>
<evidence type="ECO:0000313" key="3">
    <source>
        <dbReference type="Proteomes" id="UP000237344"/>
    </source>
</evidence>
<dbReference type="Proteomes" id="UP000237344">
    <property type="component" value="Unassembled WGS sequence"/>
</dbReference>
<dbReference type="AlphaFoldDB" id="A0A2S3VWV2"/>
<feature type="transmembrane region" description="Helical" evidence="1">
    <location>
        <begin position="47"/>
        <end position="69"/>
    </location>
</feature>
<reference evidence="2 3" key="1">
    <citation type="submission" date="2018-01" db="EMBL/GenBank/DDBJ databases">
        <title>Draft Genome Sequence of Komagataeibacter maltaceti LMG 1529, a Vinegar Producing Acetic Acid Bacterium Isolated from Malt Vinegar Brewery Acetifiers.</title>
        <authorList>
            <person name="Zhang Q."/>
            <person name="Hollensteiner J."/>
            <person name="Poehlein A."/>
            <person name="Daniel R."/>
        </authorList>
    </citation>
    <scope>NUCLEOTIDE SEQUENCE [LARGE SCALE GENOMIC DNA]</scope>
    <source>
        <strain evidence="2 3">LMG 1529</strain>
    </source>
</reference>
<accession>A0A2S3VWV2</accession>
<dbReference type="RefSeq" id="WP_110096545.1">
    <property type="nucleotide sequence ID" value="NZ_POTC01000157.1"/>
</dbReference>
<proteinExistence type="predicted"/>
<evidence type="ECO:0000256" key="1">
    <source>
        <dbReference type="SAM" id="Phobius"/>
    </source>
</evidence>
<gene>
    <name evidence="2" type="ORF">KMAL_32780</name>
</gene>
<evidence type="ECO:0000313" key="2">
    <source>
        <dbReference type="EMBL" id="POF61109.1"/>
    </source>
</evidence>